<evidence type="ECO:0008006" key="4">
    <source>
        <dbReference type="Google" id="ProtNLM"/>
    </source>
</evidence>
<organism evidence="2 3">
    <name type="scientific">Candidatus Nomurabacteria bacterium RIFCSPHIGHO2_02_FULL_38_15</name>
    <dbReference type="NCBI Taxonomy" id="1801752"/>
    <lineage>
        <taxon>Bacteria</taxon>
        <taxon>Candidatus Nomuraibacteriota</taxon>
    </lineage>
</organism>
<keyword evidence="1" id="KW-0812">Transmembrane</keyword>
<feature type="transmembrane region" description="Helical" evidence="1">
    <location>
        <begin position="133"/>
        <end position="154"/>
    </location>
</feature>
<name>A0A1F6VS27_9BACT</name>
<dbReference type="Proteomes" id="UP000179686">
    <property type="component" value="Unassembled WGS sequence"/>
</dbReference>
<feature type="transmembrane region" description="Helical" evidence="1">
    <location>
        <begin position="110"/>
        <end position="127"/>
    </location>
</feature>
<evidence type="ECO:0000256" key="1">
    <source>
        <dbReference type="SAM" id="Phobius"/>
    </source>
</evidence>
<sequence length="513" mass="58665">MKKNKNDSVVMCIFLPLLVIAWVVLNKPSLALVVAVIFIVTIFLILGLIDLFSGKPIEKEEAEFAHFEELMPILNPQPSNPRPKKESWFKKFLKNWREKSSIEQVSVTKIILKTFYFVLGFVLGLLISITDNILAGITILALWSVMYWPLYLALSKVFGLNAQFRTLWFTGVGENDIKFVVDQSNQLIKTLTPRGYYVNKASNENEIDGILVKGKNSMPTYFGGLYWVGIPPIRRIFTYNWEWTKIKDPNNIDPILREELVYGLRIRQQQYVTVRDLETKGLERVNYGFVITFHSIFPKKQLFKNDSPGNWLVKAKAEIESICRDYVASKDFTSLNSEAQYKDLESDSIYNKLIELSGHRFEDDQFVPKDSANDIHLVYTVGVAIIDVEIVLFESAENAAMKEIQLEEQKEVYLKKAEVVRQEKLDVQQDGENRRITSKSVAESTAKENIGKAETAVIREKYKAVAENNGHSMYISEQLKESELLSLGGDASMILNVDEHLKSKVEAKKPKKP</sequence>
<dbReference type="EMBL" id="MFUC01000006">
    <property type="protein sequence ID" value="OGI72414.1"/>
    <property type="molecule type" value="Genomic_DNA"/>
</dbReference>
<comment type="caution">
    <text evidence="2">The sequence shown here is derived from an EMBL/GenBank/DDBJ whole genome shotgun (WGS) entry which is preliminary data.</text>
</comment>
<keyword evidence="1" id="KW-0472">Membrane</keyword>
<accession>A0A1F6VS27</accession>
<evidence type="ECO:0000313" key="3">
    <source>
        <dbReference type="Proteomes" id="UP000179686"/>
    </source>
</evidence>
<feature type="transmembrane region" description="Helical" evidence="1">
    <location>
        <begin position="31"/>
        <end position="52"/>
    </location>
</feature>
<evidence type="ECO:0000313" key="2">
    <source>
        <dbReference type="EMBL" id="OGI72414.1"/>
    </source>
</evidence>
<gene>
    <name evidence="2" type="ORF">A3J61_00330</name>
</gene>
<protein>
    <recommendedName>
        <fullName evidence="4">Band 7 domain-containing protein</fullName>
    </recommendedName>
</protein>
<keyword evidence="1" id="KW-1133">Transmembrane helix</keyword>
<feature type="transmembrane region" description="Helical" evidence="1">
    <location>
        <begin position="7"/>
        <end position="25"/>
    </location>
</feature>
<proteinExistence type="predicted"/>
<dbReference type="AlphaFoldDB" id="A0A1F6VS27"/>
<reference evidence="2 3" key="1">
    <citation type="journal article" date="2016" name="Nat. Commun.">
        <title>Thousands of microbial genomes shed light on interconnected biogeochemical processes in an aquifer system.</title>
        <authorList>
            <person name="Anantharaman K."/>
            <person name="Brown C.T."/>
            <person name="Hug L.A."/>
            <person name="Sharon I."/>
            <person name="Castelle C.J."/>
            <person name="Probst A.J."/>
            <person name="Thomas B.C."/>
            <person name="Singh A."/>
            <person name="Wilkins M.J."/>
            <person name="Karaoz U."/>
            <person name="Brodie E.L."/>
            <person name="Williams K.H."/>
            <person name="Hubbard S.S."/>
            <person name="Banfield J.F."/>
        </authorList>
    </citation>
    <scope>NUCLEOTIDE SEQUENCE [LARGE SCALE GENOMIC DNA]</scope>
</reference>